<reference evidence="2" key="1">
    <citation type="submission" date="2021-07" db="EMBL/GenBank/DDBJ databases">
        <authorList>
            <person name="Durling M."/>
        </authorList>
    </citation>
    <scope>NUCLEOTIDE SEQUENCE</scope>
</reference>
<gene>
    <name evidence="2" type="ORF">HYALB_00001099</name>
</gene>
<evidence type="ECO:0000313" key="3">
    <source>
        <dbReference type="Proteomes" id="UP000701801"/>
    </source>
</evidence>
<feature type="region of interest" description="Disordered" evidence="1">
    <location>
        <begin position="109"/>
        <end position="159"/>
    </location>
</feature>
<protein>
    <submittedName>
        <fullName evidence="2">Uncharacterized protein</fullName>
    </submittedName>
</protein>
<evidence type="ECO:0000256" key="1">
    <source>
        <dbReference type="SAM" id="MobiDB-lite"/>
    </source>
</evidence>
<dbReference type="AlphaFoldDB" id="A0A9N9LIZ3"/>
<feature type="compositionally biased region" description="Polar residues" evidence="1">
    <location>
        <begin position="148"/>
        <end position="159"/>
    </location>
</feature>
<organism evidence="2 3">
    <name type="scientific">Hymenoscyphus albidus</name>
    <dbReference type="NCBI Taxonomy" id="595503"/>
    <lineage>
        <taxon>Eukaryota</taxon>
        <taxon>Fungi</taxon>
        <taxon>Dikarya</taxon>
        <taxon>Ascomycota</taxon>
        <taxon>Pezizomycotina</taxon>
        <taxon>Leotiomycetes</taxon>
        <taxon>Helotiales</taxon>
        <taxon>Helotiaceae</taxon>
        <taxon>Hymenoscyphus</taxon>
    </lineage>
</organism>
<dbReference type="EMBL" id="CAJVRM010000045">
    <property type="protein sequence ID" value="CAG8972411.1"/>
    <property type="molecule type" value="Genomic_DNA"/>
</dbReference>
<keyword evidence="3" id="KW-1185">Reference proteome</keyword>
<accession>A0A9N9LIZ3</accession>
<dbReference type="Proteomes" id="UP000701801">
    <property type="component" value="Unassembled WGS sequence"/>
</dbReference>
<sequence length="159" mass="17236">MEFARFRAGTRAGVKGGLTNAIIDVDCSILQPEPSEPTRDILSEILFVHLHSSVSATVWHLHPTTSQWVTYGALPDDRRRSREADNEYHGGTCAGTTGRTCPNWDDSTDNRRLASGGGMVGSVEDAGTMPGGQRQRRSREGGEGFQGVTTVNTLHPQMP</sequence>
<evidence type="ECO:0000313" key="2">
    <source>
        <dbReference type="EMBL" id="CAG8972411.1"/>
    </source>
</evidence>
<name>A0A9N9LIZ3_9HELO</name>
<proteinExistence type="predicted"/>
<comment type="caution">
    <text evidence="2">The sequence shown here is derived from an EMBL/GenBank/DDBJ whole genome shotgun (WGS) entry which is preliminary data.</text>
</comment>